<name>A0A6J4I602_9CHLR</name>
<dbReference type="GO" id="GO:0016491">
    <property type="term" value="F:oxidoreductase activity"/>
    <property type="evidence" value="ECO:0007669"/>
    <property type="project" value="InterPro"/>
</dbReference>
<organism evidence="1">
    <name type="scientific">uncultured Chloroflexia bacterium</name>
    <dbReference type="NCBI Taxonomy" id="1672391"/>
    <lineage>
        <taxon>Bacteria</taxon>
        <taxon>Bacillati</taxon>
        <taxon>Chloroflexota</taxon>
        <taxon>Chloroflexia</taxon>
        <taxon>environmental samples</taxon>
    </lineage>
</organism>
<dbReference type="AlphaFoldDB" id="A0A6J4I602"/>
<accession>A0A6J4I602</accession>
<protein>
    <submittedName>
        <fullName evidence="1">Uncharacterized protein</fullName>
    </submittedName>
</protein>
<dbReference type="EMBL" id="CADCTK010000340">
    <property type="protein sequence ID" value="CAA9241298.1"/>
    <property type="molecule type" value="Genomic_DNA"/>
</dbReference>
<reference evidence="1" key="1">
    <citation type="submission" date="2020-02" db="EMBL/GenBank/DDBJ databases">
        <authorList>
            <person name="Meier V. D."/>
        </authorList>
    </citation>
    <scope>NUCLEOTIDE SEQUENCE</scope>
    <source>
        <strain evidence="1">AVDCRST_MAG26</strain>
    </source>
</reference>
<evidence type="ECO:0000313" key="1">
    <source>
        <dbReference type="EMBL" id="CAA9241298.1"/>
    </source>
</evidence>
<gene>
    <name evidence="1" type="ORF">AVDCRST_MAG26-1451</name>
</gene>
<dbReference type="InterPro" id="IPR016161">
    <property type="entry name" value="Ald_DH/histidinol_DH"/>
</dbReference>
<dbReference type="SUPFAM" id="SSF53720">
    <property type="entry name" value="ALDH-like"/>
    <property type="match status" value="1"/>
</dbReference>
<sequence>MARGLEDGGRLLTGGQWLPRQGYFFAPTIIERLPLTAPLA</sequence>
<proteinExistence type="predicted"/>